<sequence length="87" mass="10036">MYDENRIRVLTEVEKQSHSVDSILSILLDKYPSTSHDHLTRVAECLVTFGWGVAEYDAYRAGTLGEEKRQTMVAWFTERNSAQRWAA</sequence>
<name>A0A8S5R926_9VIRU</name>
<reference evidence="1" key="1">
    <citation type="journal article" date="2021" name="Proc. Natl. Acad. Sci. U.S.A.">
        <title>A Catalog of Tens of Thousands of Viruses from Human Metagenomes Reveals Hidden Associations with Chronic Diseases.</title>
        <authorList>
            <person name="Tisza M.J."/>
            <person name="Buck C.B."/>
        </authorList>
    </citation>
    <scope>NUCLEOTIDE SEQUENCE</scope>
    <source>
        <strain evidence="1">Ct6zJ3</strain>
    </source>
</reference>
<protein>
    <submittedName>
        <fullName evidence="1">Uncharacterized protein</fullName>
    </submittedName>
</protein>
<organism evidence="1">
    <name type="scientific">virus sp. ct6zJ3</name>
    <dbReference type="NCBI Taxonomy" id="2826792"/>
    <lineage>
        <taxon>Viruses</taxon>
    </lineage>
</organism>
<proteinExistence type="predicted"/>
<evidence type="ECO:0000313" key="1">
    <source>
        <dbReference type="EMBL" id="DAE27659.1"/>
    </source>
</evidence>
<dbReference type="EMBL" id="BK015844">
    <property type="protein sequence ID" value="DAE27659.1"/>
    <property type="molecule type" value="Genomic_DNA"/>
</dbReference>
<accession>A0A8S5R926</accession>